<evidence type="ECO:0000256" key="1">
    <source>
        <dbReference type="SAM" id="Phobius"/>
    </source>
</evidence>
<dbReference type="Proteomes" id="UP000538670">
    <property type="component" value="Unassembled WGS sequence"/>
</dbReference>
<dbReference type="RefSeq" id="WP_206362545.1">
    <property type="nucleotide sequence ID" value="NZ_JACIDH010000001.1"/>
</dbReference>
<keyword evidence="1" id="KW-0472">Membrane</keyword>
<keyword evidence="1" id="KW-0812">Transmembrane</keyword>
<accession>A0A7W6A6T2</accession>
<feature type="transmembrane region" description="Helical" evidence="1">
    <location>
        <begin position="20"/>
        <end position="37"/>
    </location>
</feature>
<protein>
    <submittedName>
        <fullName evidence="2">Uncharacterized protein</fullName>
    </submittedName>
</protein>
<sequence>MIMFVANAFGLDRIQRKSDWVTIPFVFSIGIFGQNMGRGTDHYWWWTIGSVAIAALGTFSIRRILR</sequence>
<feature type="transmembrane region" description="Helical" evidence="1">
    <location>
        <begin position="43"/>
        <end position="61"/>
    </location>
</feature>
<dbReference type="EMBL" id="JACIDH010000001">
    <property type="protein sequence ID" value="MBB3878224.1"/>
    <property type="molecule type" value="Genomic_DNA"/>
</dbReference>
<evidence type="ECO:0000313" key="3">
    <source>
        <dbReference type="Proteomes" id="UP000538670"/>
    </source>
</evidence>
<keyword evidence="1" id="KW-1133">Transmembrane helix</keyword>
<reference evidence="2 3" key="1">
    <citation type="submission" date="2020-08" db="EMBL/GenBank/DDBJ databases">
        <title>Genomic Encyclopedia of Type Strains, Phase IV (KMG-IV): sequencing the most valuable type-strain genomes for metagenomic binning, comparative biology and taxonomic classification.</title>
        <authorList>
            <person name="Goeker M."/>
        </authorList>
    </citation>
    <scope>NUCLEOTIDE SEQUENCE [LARGE SCALE GENOMIC DNA]</scope>
    <source>
        <strain evidence="2 3">DSM 19512</strain>
    </source>
</reference>
<name>A0A7W6A6T2_9SPHN</name>
<dbReference type="AlphaFoldDB" id="A0A7W6A6T2"/>
<organism evidence="2 3">
    <name type="scientific">Sphingomonas pseudosanguinis</name>
    <dbReference type="NCBI Taxonomy" id="413712"/>
    <lineage>
        <taxon>Bacteria</taxon>
        <taxon>Pseudomonadati</taxon>
        <taxon>Pseudomonadota</taxon>
        <taxon>Alphaproteobacteria</taxon>
        <taxon>Sphingomonadales</taxon>
        <taxon>Sphingomonadaceae</taxon>
        <taxon>Sphingomonas</taxon>
    </lineage>
</organism>
<gene>
    <name evidence="2" type="ORF">GGR48_000627</name>
</gene>
<keyword evidence="3" id="KW-1185">Reference proteome</keyword>
<evidence type="ECO:0000313" key="2">
    <source>
        <dbReference type="EMBL" id="MBB3878224.1"/>
    </source>
</evidence>
<comment type="caution">
    <text evidence="2">The sequence shown here is derived from an EMBL/GenBank/DDBJ whole genome shotgun (WGS) entry which is preliminary data.</text>
</comment>
<proteinExistence type="predicted"/>